<evidence type="ECO:0000313" key="2">
    <source>
        <dbReference type="EMBL" id="KAK3254226.1"/>
    </source>
</evidence>
<dbReference type="Pfam" id="PF23321">
    <property type="entry name" value="R1_ABCA1"/>
    <property type="match status" value="1"/>
</dbReference>
<feature type="non-terminal residue" evidence="2">
    <location>
        <position position="1"/>
    </location>
</feature>
<proteinExistence type="predicted"/>
<evidence type="ECO:0000313" key="3">
    <source>
        <dbReference type="Proteomes" id="UP001190700"/>
    </source>
</evidence>
<protein>
    <recommendedName>
        <fullName evidence="1">ABCA1-4-like C-terminal R2 regulatory domain-containing protein</fullName>
    </recommendedName>
</protein>
<feature type="domain" description="ABCA1-4-like C-terminal R2 regulatory" evidence="1">
    <location>
        <begin position="119"/>
        <end position="172"/>
    </location>
</feature>
<dbReference type="EMBL" id="LGRX02023881">
    <property type="protein sequence ID" value="KAK3254226.1"/>
    <property type="molecule type" value="Genomic_DNA"/>
</dbReference>
<organism evidence="2 3">
    <name type="scientific">Cymbomonas tetramitiformis</name>
    <dbReference type="NCBI Taxonomy" id="36881"/>
    <lineage>
        <taxon>Eukaryota</taxon>
        <taxon>Viridiplantae</taxon>
        <taxon>Chlorophyta</taxon>
        <taxon>Pyramimonadophyceae</taxon>
        <taxon>Pyramimonadales</taxon>
        <taxon>Pyramimonadaceae</taxon>
        <taxon>Cymbomonas</taxon>
    </lineage>
</organism>
<evidence type="ECO:0000259" key="1">
    <source>
        <dbReference type="Pfam" id="PF23321"/>
    </source>
</evidence>
<comment type="caution">
    <text evidence="2">The sequence shown here is derived from an EMBL/GenBank/DDBJ whole genome shotgun (WGS) entry which is preliminary data.</text>
</comment>
<sequence>ELKNVYGGNLFVDLKYQVPTLKEVQDVAFKAMSKLSPDTKMQPFINQSQTSSDKVDCLISADGIQMVCDTYLASFISYPSASGLGLYEKLQANSESEKLQPVVFKVLVSDWMEYIRECRVHDFIFNSFTGASLVESRGRLRRYKLALGTKTGDVFKQVEGNKEDYNISEYSVGFTTLENIFMEMMADADSNKEAARV</sequence>
<reference evidence="2 3" key="1">
    <citation type="journal article" date="2015" name="Genome Biol. Evol.">
        <title>Comparative Genomics of a Bacterivorous Green Alga Reveals Evolutionary Causalities and Consequences of Phago-Mixotrophic Mode of Nutrition.</title>
        <authorList>
            <person name="Burns J.A."/>
            <person name="Paasch A."/>
            <person name="Narechania A."/>
            <person name="Kim E."/>
        </authorList>
    </citation>
    <scope>NUCLEOTIDE SEQUENCE [LARGE SCALE GENOMIC DNA]</scope>
    <source>
        <strain evidence="2 3">PLY_AMNH</strain>
    </source>
</reference>
<dbReference type="InterPro" id="IPR056264">
    <property type="entry name" value="R2_ABCA1-4-like"/>
</dbReference>
<dbReference type="AlphaFoldDB" id="A0AAE0F6W4"/>
<gene>
    <name evidence="2" type="ORF">CYMTET_36554</name>
</gene>
<accession>A0AAE0F6W4</accession>
<keyword evidence="3" id="KW-1185">Reference proteome</keyword>
<name>A0AAE0F6W4_9CHLO</name>
<dbReference type="Proteomes" id="UP001190700">
    <property type="component" value="Unassembled WGS sequence"/>
</dbReference>